<evidence type="ECO:0000313" key="1">
    <source>
        <dbReference type="EMBL" id="KAJ4429778.1"/>
    </source>
</evidence>
<dbReference type="EMBL" id="JAJSOF020000033">
    <property type="protein sequence ID" value="KAJ4429778.1"/>
    <property type="molecule type" value="Genomic_DNA"/>
</dbReference>
<comment type="caution">
    <text evidence="1">The sequence shown here is derived from an EMBL/GenBank/DDBJ whole genome shotgun (WGS) entry which is preliminary data.</text>
</comment>
<organism evidence="1 2">
    <name type="scientific">Periplaneta americana</name>
    <name type="common">American cockroach</name>
    <name type="synonym">Blatta americana</name>
    <dbReference type="NCBI Taxonomy" id="6978"/>
    <lineage>
        <taxon>Eukaryota</taxon>
        <taxon>Metazoa</taxon>
        <taxon>Ecdysozoa</taxon>
        <taxon>Arthropoda</taxon>
        <taxon>Hexapoda</taxon>
        <taxon>Insecta</taxon>
        <taxon>Pterygota</taxon>
        <taxon>Neoptera</taxon>
        <taxon>Polyneoptera</taxon>
        <taxon>Dictyoptera</taxon>
        <taxon>Blattodea</taxon>
        <taxon>Blattoidea</taxon>
        <taxon>Blattidae</taxon>
        <taxon>Blattinae</taxon>
        <taxon>Periplaneta</taxon>
    </lineage>
</organism>
<proteinExistence type="predicted"/>
<protein>
    <submittedName>
        <fullName evidence="1">Uncharacterized protein</fullName>
    </submittedName>
</protein>
<reference evidence="1 2" key="1">
    <citation type="journal article" date="2022" name="Allergy">
        <title>Genome assembly and annotation of Periplaneta americana reveal a comprehensive cockroach allergen profile.</title>
        <authorList>
            <person name="Wang L."/>
            <person name="Xiong Q."/>
            <person name="Saelim N."/>
            <person name="Wang L."/>
            <person name="Nong W."/>
            <person name="Wan A.T."/>
            <person name="Shi M."/>
            <person name="Liu X."/>
            <person name="Cao Q."/>
            <person name="Hui J.H.L."/>
            <person name="Sookrung N."/>
            <person name="Leung T.F."/>
            <person name="Tungtrongchitr A."/>
            <person name="Tsui S.K.W."/>
        </authorList>
    </citation>
    <scope>NUCLEOTIDE SEQUENCE [LARGE SCALE GENOMIC DNA]</scope>
    <source>
        <strain evidence="1">PWHHKU_190912</strain>
    </source>
</reference>
<evidence type="ECO:0000313" key="2">
    <source>
        <dbReference type="Proteomes" id="UP001148838"/>
    </source>
</evidence>
<name>A0ABQ8S6W4_PERAM</name>
<keyword evidence="2" id="KW-1185">Reference proteome</keyword>
<sequence>MGESRNAYRVLVGRPEGKRPLGRPRRRWEDNIKMDLRDVGYGDRDWINLAQDRDRWRAYVRAAMNLRIRDQLATAGYRTENSDSENIQYSKFSAVTSCEVERPRRSWEDNIKMDLREVGYDDRDWINLAQGRDHWRAYVRAAMNLPFLKANLARSGEYGGCGRQVFCVLRGLRSPRAADVLGYCHDEEPNSVLVTNLVFFVELHHEDVEKL</sequence>
<gene>
    <name evidence="1" type="ORF">ANN_21982</name>
</gene>
<dbReference type="Proteomes" id="UP001148838">
    <property type="component" value="Unassembled WGS sequence"/>
</dbReference>
<accession>A0ABQ8S6W4</accession>